<protein>
    <submittedName>
        <fullName evidence="1">Uncharacterized protein</fullName>
    </submittedName>
</protein>
<accession>A0AAD9H8J7</accession>
<organism evidence="1 2">
    <name type="scientific">Colletotrichum zoysiae</name>
    <dbReference type="NCBI Taxonomy" id="1216348"/>
    <lineage>
        <taxon>Eukaryota</taxon>
        <taxon>Fungi</taxon>
        <taxon>Dikarya</taxon>
        <taxon>Ascomycota</taxon>
        <taxon>Pezizomycotina</taxon>
        <taxon>Sordariomycetes</taxon>
        <taxon>Hypocreomycetidae</taxon>
        <taxon>Glomerellales</taxon>
        <taxon>Glomerellaceae</taxon>
        <taxon>Colletotrichum</taxon>
        <taxon>Colletotrichum graminicola species complex</taxon>
    </lineage>
</organism>
<comment type="caution">
    <text evidence="1">The sequence shown here is derived from an EMBL/GenBank/DDBJ whole genome shotgun (WGS) entry which is preliminary data.</text>
</comment>
<dbReference type="EMBL" id="MU842996">
    <property type="protein sequence ID" value="KAK2023544.1"/>
    <property type="molecule type" value="Genomic_DNA"/>
</dbReference>
<reference evidence="1" key="1">
    <citation type="submission" date="2021-06" db="EMBL/GenBank/DDBJ databases">
        <title>Comparative genomics, transcriptomics and evolutionary studies reveal genomic signatures of adaptation to plant cell wall in hemibiotrophic fungi.</title>
        <authorList>
            <consortium name="DOE Joint Genome Institute"/>
            <person name="Baroncelli R."/>
            <person name="Diaz J.F."/>
            <person name="Benocci T."/>
            <person name="Peng M."/>
            <person name="Battaglia E."/>
            <person name="Haridas S."/>
            <person name="Andreopoulos W."/>
            <person name="Labutti K."/>
            <person name="Pangilinan J."/>
            <person name="Floch G.L."/>
            <person name="Makela M.R."/>
            <person name="Henrissat B."/>
            <person name="Grigoriev I.V."/>
            <person name="Crouch J.A."/>
            <person name="De Vries R.P."/>
            <person name="Sukno S.A."/>
            <person name="Thon M.R."/>
        </authorList>
    </citation>
    <scope>NUCLEOTIDE SEQUENCE</scope>
    <source>
        <strain evidence="1">MAFF235873</strain>
    </source>
</reference>
<name>A0AAD9H8J7_9PEZI</name>
<proteinExistence type="predicted"/>
<evidence type="ECO:0000313" key="1">
    <source>
        <dbReference type="EMBL" id="KAK2023544.1"/>
    </source>
</evidence>
<dbReference type="Proteomes" id="UP001232148">
    <property type="component" value="Unassembled WGS sequence"/>
</dbReference>
<gene>
    <name evidence="1" type="ORF">LX32DRAFT_644523</name>
</gene>
<sequence>MPRHAIPARKRARGETHTERERDLDLGWRCLGTFSLSTRYDSHWVSRLLALGLSFIVSLPTARLADRLPIASRVRDSAVGFIRFPFSCLTELSEYRWESPRPPIFSSNTPALRTWDLLPGSGSTPGKQTALTSLLNERPFALATTIFFFSGYAASPDVKPLLGWPWQTYSGPLHPLSVQRAYLPT</sequence>
<evidence type="ECO:0000313" key="2">
    <source>
        <dbReference type="Proteomes" id="UP001232148"/>
    </source>
</evidence>
<dbReference type="AlphaFoldDB" id="A0AAD9H8J7"/>
<keyword evidence="2" id="KW-1185">Reference proteome</keyword>